<keyword evidence="1" id="KW-0812">Transmembrane</keyword>
<dbReference type="EMBL" id="ALZR01000141">
    <property type="protein sequence ID" value="EJV12078.1"/>
    <property type="molecule type" value="Genomic_DNA"/>
</dbReference>
<name>A0AAV3GG38_ENTFL</name>
<organism evidence="2 3">
    <name type="scientific">Enterococcus faecalis ERV63</name>
    <dbReference type="NCBI Taxonomy" id="1134793"/>
    <lineage>
        <taxon>Bacteria</taxon>
        <taxon>Bacillati</taxon>
        <taxon>Bacillota</taxon>
        <taxon>Bacilli</taxon>
        <taxon>Lactobacillales</taxon>
        <taxon>Enterococcaceae</taxon>
        <taxon>Enterococcus</taxon>
    </lineage>
</organism>
<keyword evidence="1" id="KW-0472">Membrane</keyword>
<evidence type="ECO:0000313" key="3">
    <source>
        <dbReference type="Proteomes" id="UP000004117"/>
    </source>
</evidence>
<evidence type="ECO:0008006" key="4">
    <source>
        <dbReference type="Google" id="ProtNLM"/>
    </source>
</evidence>
<sequence>MRKGKMKMKKLYQARLFGAFLAMIALGIALKSNFTLIALLLVGTPLIVVWFFNWDEAKYEANSKK</sequence>
<protein>
    <recommendedName>
        <fullName evidence="4">Tat pathway signal sequence domain protein</fullName>
    </recommendedName>
</protein>
<accession>A0AAV3GG38</accession>
<dbReference type="Proteomes" id="UP000004117">
    <property type="component" value="Unassembled WGS sequence"/>
</dbReference>
<proteinExistence type="predicted"/>
<feature type="transmembrane region" description="Helical" evidence="1">
    <location>
        <begin position="12"/>
        <end position="30"/>
    </location>
</feature>
<dbReference type="AlphaFoldDB" id="A0AAV3GG38"/>
<comment type="caution">
    <text evidence="2">The sequence shown here is derived from an EMBL/GenBank/DDBJ whole genome shotgun (WGS) entry which is preliminary data.</text>
</comment>
<gene>
    <name evidence="2" type="ORF">HMPREF1336_03360</name>
</gene>
<feature type="transmembrane region" description="Helical" evidence="1">
    <location>
        <begin position="36"/>
        <end position="54"/>
    </location>
</feature>
<evidence type="ECO:0000313" key="2">
    <source>
        <dbReference type="EMBL" id="EJV12078.1"/>
    </source>
</evidence>
<evidence type="ECO:0000256" key="1">
    <source>
        <dbReference type="SAM" id="Phobius"/>
    </source>
</evidence>
<keyword evidence="1" id="KW-1133">Transmembrane helix</keyword>
<reference evidence="2 3" key="1">
    <citation type="submission" date="2012-04" db="EMBL/GenBank/DDBJ databases">
        <authorList>
            <person name="Weinstock G."/>
            <person name="Sodergren E."/>
            <person name="Lobos E.A."/>
            <person name="Fulton L."/>
            <person name="Fulton R."/>
            <person name="Courtney L."/>
            <person name="Fronick C."/>
            <person name="O'Laughlin M."/>
            <person name="Godfrey J."/>
            <person name="Wilson R.M."/>
            <person name="Miner T."/>
            <person name="Farmer C."/>
            <person name="Delehaunty K."/>
            <person name="Cordes M."/>
            <person name="Minx P."/>
            <person name="Tomlinson C."/>
            <person name="Chen J."/>
            <person name="Wollam A."/>
            <person name="Pepin K.H."/>
            <person name="Bhonagiri V."/>
            <person name="Zhang X."/>
            <person name="Suruliraj S."/>
            <person name="Warren W."/>
            <person name="Mitreva M."/>
            <person name="Mardis E.R."/>
            <person name="Wilson R.K."/>
        </authorList>
    </citation>
    <scope>NUCLEOTIDE SEQUENCE [LARGE SCALE GENOMIC DNA]</scope>
    <source>
        <strain evidence="2 3">ERV63</strain>
    </source>
</reference>